<dbReference type="STRING" id="69960.SAMN05421720_12515"/>
<dbReference type="InterPro" id="IPR010266">
    <property type="entry name" value="NnrS"/>
</dbReference>
<feature type="transmembrane region" description="Helical" evidence="1">
    <location>
        <begin position="290"/>
        <end position="310"/>
    </location>
</feature>
<feature type="transmembrane region" description="Helical" evidence="1">
    <location>
        <begin position="150"/>
        <end position="172"/>
    </location>
</feature>
<name>A0A1G7HTZ6_9PROT</name>
<evidence type="ECO:0000256" key="1">
    <source>
        <dbReference type="SAM" id="Phobius"/>
    </source>
</evidence>
<proteinExistence type="predicted"/>
<gene>
    <name evidence="2" type="ORF">SAMN05421720_12515</name>
</gene>
<feature type="transmembrane region" description="Helical" evidence="1">
    <location>
        <begin position="99"/>
        <end position="116"/>
    </location>
</feature>
<keyword evidence="3" id="KW-1185">Reference proteome</keyword>
<feature type="transmembrane region" description="Helical" evidence="1">
    <location>
        <begin position="322"/>
        <end position="341"/>
    </location>
</feature>
<dbReference type="Proteomes" id="UP000199412">
    <property type="component" value="Unassembled WGS sequence"/>
</dbReference>
<protein>
    <submittedName>
        <fullName evidence="2">Uncharacterized protein involved in response to NO</fullName>
    </submittedName>
</protein>
<keyword evidence="1" id="KW-0812">Transmembrane</keyword>
<feature type="transmembrane region" description="Helical" evidence="1">
    <location>
        <begin position="239"/>
        <end position="258"/>
    </location>
</feature>
<dbReference type="Pfam" id="PF05940">
    <property type="entry name" value="NnrS"/>
    <property type="match status" value="1"/>
</dbReference>
<feature type="transmembrane region" description="Helical" evidence="1">
    <location>
        <begin position="353"/>
        <end position="374"/>
    </location>
</feature>
<keyword evidence="1" id="KW-0472">Membrane</keyword>
<dbReference type="OrthoDB" id="9770040at2"/>
<evidence type="ECO:0000313" key="2">
    <source>
        <dbReference type="EMBL" id="SDF03766.1"/>
    </source>
</evidence>
<organism evidence="2 3">
    <name type="scientific">Rhodospira trueperi</name>
    <dbReference type="NCBI Taxonomy" id="69960"/>
    <lineage>
        <taxon>Bacteria</taxon>
        <taxon>Pseudomonadati</taxon>
        <taxon>Pseudomonadota</taxon>
        <taxon>Alphaproteobacteria</taxon>
        <taxon>Rhodospirillales</taxon>
        <taxon>Rhodospirillaceae</taxon>
        <taxon>Rhodospira</taxon>
    </lineage>
</organism>
<feature type="transmembrane region" description="Helical" evidence="1">
    <location>
        <begin position="68"/>
        <end position="87"/>
    </location>
</feature>
<feature type="transmembrane region" description="Helical" evidence="1">
    <location>
        <begin position="386"/>
        <end position="408"/>
    </location>
</feature>
<accession>A0A1G7HTZ6</accession>
<reference evidence="2 3" key="1">
    <citation type="submission" date="2016-10" db="EMBL/GenBank/DDBJ databases">
        <authorList>
            <person name="de Groot N.N."/>
        </authorList>
    </citation>
    <scope>NUCLEOTIDE SEQUENCE [LARGE SCALE GENOMIC DNA]</scope>
    <source>
        <strain evidence="2 3">ATCC 700224</strain>
    </source>
</reference>
<feature type="transmembrane region" description="Helical" evidence="1">
    <location>
        <begin position="122"/>
        <end position="143"/>
    </location>
</feature>
<feature type="transmembrane region" description="Helical" evidence="1">
    <location>
        <begin position="28"/>
        <end position="48"/>
    </location>
</feature>
<sequence>MTGRPPETARVTEARRGHARWSQPFRPFFPSAALVGALLVAPWLLAFLGDWSVPIPGGALVWHIHEMVFGLGLGAAGGFLLTALPAWSGTPMLRGRGLAVLWGTWVAARGVVLLAGTLPGPLVALILLLPTLGMGSLIAAAIMRGGAIRHAVFAVTALSLVAVHALFLAVWLDLPMPGFLVSWIDARGLDPLRWLGDLGVLLLAMTHACVISRVAPVLGPEALRLSGRHPEVRADPARARLIALTLGATVAACAVAPLSPVTGWLAWAAAAAQMDRLGGIWIGRAARHSFFHGFVLATLFLVVALVLLGASRLLPVAGLDAAWHAAGAGTLGVGCLTVFGVASRRHMGGALPLSRPATAAIWLAATGAALRVAAPFTWTVPWGADALAPLLLWASTVLWSGGFLVFLIGHARPLFGRAPSRAPQPKGASA</sequence>
<dbReference type="RefSeq" id="WP_092788063.1">
    <property type="nucleotide sequence ID" value="NZ_FNAP01000025.1"/>
</dbReference>
<dbReference type="EMBL" id="FNAP01000025">
    <property type="protein sequence ID" value="SDF03766.1"/>
    <property type="molecule type" value="Genomic_DNA"/>
</dbReference>
<dbReference type="AlphaFoldDB" id="A0A1G7HTZ6"/>
<keyword evidence="1" id="KW-1133">Transmembrane helix</keyword>
<evidence type="ECO:0000313" key="3">
    <source>
        <dbReference type="Proteomes" id="UP000199412"/>
    </source>
</evidence>